<evidence type="ECO:0000259" key="24">
    <source>
        <dbReference type="PROSITE" id="PS50064"/>
    </source>
</evidence>
<evidence type="ECO:0000256" key="16">
    <source>
        <dbReference type="ARBA" id="ARBA00023204"/>
    </source>
</evidence>
<keyword evidence="13 21" id="KW-0067">ATP-binding</keyword>
<evidence type="ECO:0000256" key="6">
    <source>
        <dbReference type="ARBA" id="ARBA00022618"/>
    </source>
</evidence>
<dbReference type="Pfam" id="PF10283">
    <property type="entry name" value="zf-CCHH"/>
    <property type="match status" value="1"/>
</dbReference>
<sequence length="998" mass="111590">MLVRLLWSPSVSTKAARTLNLQKSLHHSPVLRRAASFVSSKACNYLWKHWRSSPVCIPAAFCNTRILNPWSSTIHTGVSIMSEQRFCVEYAKQGRAGCKKCKQKIEKGLPRIGKIVPNFFHEGDGEMKQWYHVACIFETFQRARATTKKIEDASDLEGWEDMEDEEKQTILKLIKELESKAKSPKKKVVQATLSTKGKIQSPTKKAASSATVSDDSPAAGPSSSSSASTSVSMTSPTPTPDIDHKDNAFREFRRLCALIAEEPGYNAKTKLVSDFLKKGSNGDGFKGDTFLVVKLLLPGVVKRVYNLNNKQLLKHFANIFGVNLADMLTDLELGDVSETVRKFFEESERCLPAKKSKLTIQEVDESLEILAQMTKEDDQMRELNKIAKKCTANDLKVVVRLIKHDLRINAGAKHILEGLDPNAYPAFQASRNLADVVERVVANGCAPGMKKSLSIKANLMTPVLPMLAEACKSVEMAMRKCPNGMYAEIKYDGERVQVHKQGNKFEYFSRSLKPVLPHKVAHFKDYIPKAFPHGSNMILDSEVLLVDTNTGNPLPFGTLGIHKKQQFSDAQVALFVFDCIYFNGETLMDRPISERRKFLEDNMTVIPNRVVLSEYRYITEPGDLSDMIGRVIRDGLEGLVLKDTKSIYEPGKRHWLKVKKDYLEQGAMADTADLVVLGAFYGTGNKGGLKSVFLMGVYDPDSDKWCTVTKCGNGHDDNTIAKLNKELDMVKISKDVSKVPKWLKITKNLVPDFVCADPKKAPVWEITGAEFSKSEAHTADGISIRFPRVTKIRDDKDWKSATNLKQLKHLFKTSKETSDIPDLLKGKGKSPRKPIKVKVEDDDDDDDDSNGGASSNGATPIKGMKRKAEEESPRTPKKSKPTCRYGAACYQTGKEHLDKFDHPTRKSPKKTNSAAKSVLPDVFCGIKLFLPDTVDNYALLRRYFVAYDGDIVQDYAMSQATHVVEDPDQKNMNGKTDAQLVTVDWLWQCIKRKQLVPV</sequence>
<dbReference type="InterPro" id="IPR036420">
    <property type="entry name" value="BRCT_dom_sf"/>
</dbReference>
<feature type="region of interest" description="Disordered" evidence="23">
    <location>
        <begin position="185"/>
        <end position="245"/>
    </location>
</feature>
<keyword evidence="16 21" id="KW-0234">DNA repair</keyword>
<feature type="compositionally biased region" description="Low complexity" evidence="23">
    <location>
        <begin position="213"/>
        <end position="236"/>
    </location>
</feature>
<comment type="cofactor">
    <cofactor evidence="1">
        <name>Mg(2+)</name>
        <dbReference type="ChEBI" id="CHEBI:18420"/>
    </cofactor>
</comment>
<keyword evidence="7" id="KW-0235">DNA replication</keyword>
<dbReference type="SUPFAM" id="SSF50249">
    <property type="entry name" value="Nucleic acid-binding proteins"/>
    <property type="match status" value="1"/>
</dbReference>
<dbReference type="FunFam" id="2.40.50.140:FF:000085">
    <property type="entry name" value="DNA ligase"/>
    <property type="match status" value="1"/>
</dbReference>
<evidence type="ECO:0000256" key="2">
    <source>
        <dbReference type="ARBA" id="ARBA00004123"/>
    </source>
</evidence>
<dbReference type="GO" id="GO:0051301">
    <property type="term" value="P:cell division"/>
    <property type="evidence" value="ECO:0007669"/>
    <property type="project" value="UniProtKB-KW"/>
</dbReference>
<evidence type="ECO:0000256" key="15">
    <source>
        <dbReference type="ARBA" id="ARBA00023172"/>
    </source>
</evidence>
<keyword evidence="12" id="KW-0862">Zinc</keyword>
<name>A0A9J7MAH2_BRAFL</name>
<dbReference type="PANTHER" id="PTHR45674:SF9">
    <property type="entry name" value="DNA LIGASE 3"/>
    <property type="match status" value="1"/>
</dbReference>
<dbReference type="GO" id="GO:0051053">
    <property type="term" value="P:negative regulation of DNA metabolic process"/>
    <property type="evidence" value="ECO:0007669"/>
    <property type="project" value="UniProtKB-ARBA"/>
</dbReference>
<evidence type="ECO:0000256" key="14">
    <source>
        <dbReference type="ARBA" id="ARBA00022842"/>
    </source>
</evidence>
<dbReference type="RefSeq" id="XP_035697307.1">
    <property type="nucleotide sequence ID" value="XM_035841414.1"/>
</dbReference>
<dbReference type="Gene3D" id="3.30.470.30">
    <property type="entry name" value="DNA ligase/mRNA capping enzyme"/>
    <property type="match status" value="1"/>
</dbReference>
<evidence type="ECO:0000256" key="13">
    <source>
        <dbReference type="ARBA" id="ARBA00022840"/>
    </source>
</evidence>
<feature type="domain" description="BRCT" evidence="26">
    <location>
        <begin position="918"/>
        <end position="998"/>
    </location>
</feature>
<feature type="domain" description="PARP-type" evidence="24">
    <location>
        <begin position="86"/>
        <end position="178"/>
    </location>
</feature>
<keyword evidence="4" id="KW-0597">Phosphoprotein</keyword>
<dbReference type="InterPro" id="IPR012340">
    <property type="entry name" value="NA-bd_OB-fold"/>
</dbReference>
<dbReference type="GO" id="GO:0006302">
    <property type="term" value="P:double-strand break repair"/>
    <property type="evidence" value="ECO:0000318"/>
    <property type="project" value="GO_Central"/>
</dbReference>
<evidence type="ECO:0000256" key="17">
    <source>
        <dbReference type="ARBA" id="ARBA00023242"/>
    </source>
</evidence>
<dbReference type="GO" id="GO:0008270">
    <property type="term" value="F:zinc ion binding"/>
    <property type="evidence" value="ECO:0007669"/>
    <property type="project" value="UniProtKB-KW"/>
</dbReference>
<dbReference type="SUPFAM" id="SSF117018">
    <property type="entry name" value="ATP-dependent DNA ligase DNA-binding domain"/>
    <property type="match status" value="1"/>
</dbReference>
<evidence type="ECO:0000256" key="12">
    <source>
        <dbReference type="ARBA" id="ARBA00022833"/>
    </source>
</evidence>
<dbReference type="OrthoDB" id="206088at2759"/>
<dbReference type="GO" id="GO:0031981">
    <property type="term" value="C:nuclear lumen"/>
    <property type="evidence" value="ECO:0007669"/>
    <property type="project" value="UniProtKB-ARBA"/>
</dbReference>
<proteinExistence type="inferred from homology"/>
<keyword evidence="5 21" id="KW-0436">Ligase</keyword>
<dbReference type="GO" id="GO:0005739">
    <property type="term" value="C:mitochondrion"/>
    <property type="evidence" value="ECO:0007669"/>
    <property type="project" value="GOC"/>
</dbReference>
<feature type="region of interest" description="Disordered" evidence="23">
    <location>
        <begin position="819"/>
        <end position="884"/>
    </location>
</feature>
<dbReference type="InterPro" id="IPR012310">
    <property type="entry name" value="DNA_ligase_ATP-dep_cent"/>
</dbReference>
<dbReference type="FunFam" id="3.30.470.30:FF:000003">
    <property type="entry name" value="DNA ligase"/>
    <property type="match status" value="1"/>
</dbReference>
<evidence type="ECO:0000259" key="26">
    <source>
        <dbReference type="PROSITE" id="PS50172"/>
    </source>
</evidence>
<dbReference type="InterPro" id="IPR000977">
    <property type="entry name" value="DNA_ligase_ATP-dep"/>
</dbReference>
<dbReference type="GO" id="GO:0003677">
    <property type="term" value="F:DNA binding"/>
    <property type="evidence" value="ECO:0007669"/>
    <property type="project" value="InterPro"/>
</dbReference>
<evidence type="ECO:0000256" key="9">
    <source>
        <dbReference type="ARBA" id="ARBA00022741"/>
    </source>
</evidence>
<evidence type="ECO:0000313" key="30">
    <source>
        <dbReference type="RefSeq" id="XP_035697307.1"/>
    </source>
</evidence>
<keyword evidence="11" id="KW-0863">Zinc-finger</keyword>
<keyword evidence="15 21" id="KW-0233">DNA recombination</keyword>
<dbReference type="InterPro" id="IPR031916">
    <property type="entry name" value="LIG3_BRCT"/>
</dbReference>
<evidence type="ECO:0000256" key="10">
    <source>
        <dbReference type="ARBA" id="ARBA00022763"/>
    </source>
</evidence>
<dbReference type="SUPFAM" id="SSF57716">
    <property type="entry name" value="Glucocorticoid receptor-like (DNA-binding domain)"/>
    <property type="match status" value="1"/>
</dbReference>
<reference evidence="27" key="1">
    <citation type="journal article" date="2020" name="Nat. Ecol. Evol.">
        <title>Deeply conserved synteny resolves early events in vertebrate evolution.</title>
        <authorList>
            <person name="Simakov O."/>
            <person name="Marletaz F."/>
            <person name="Yue J.X."/>
            <person name="O'Connell B."/>
            <person name="Jenkins J."/>
            <person name="Brandt A."/>
            <person name="Calef R."/>
            <person name="Tung C.H."/>
            <person name="Huang T.K."/>
            <person name="Schmutz J."/>
            <person name="Satoh N."/>
            <person name="Yu J.K."/>
            <person name="Putnam N.H."/>
            <person name="Green R.E."/>
            <person name="Rokhsar D.S."/>
        </authorList>
    </citation>
    <scope>NUCLEOTIDE SEQUENCE [LARGE SCALE GENOMIC DNA]</scope>
    <source>
        <strain evidence="27">S238N-H82</strain>
    </source>
</reference>
<dbReference type="Gene3D" id="3.30.1740.10">
    <property type="entry name" value="Zinc finger, PARP-type"/>
    <property type="match status" value="1"/>
</dbReference>
<comment type="similarity">
    <text evidence="3 22">Belongs to the ATP-dependent DNA ligase family.</text>
</comment>
<dbReference type="AlphaFoldDB" id="A0A9J7MAH2"/>
<dbReference type="NCBIfam" id="TIGR00574">
    <property type="entry name" value="dnl1"/>
    <property type="match status" value="1"/>
</dbReference>
<dbReference type="KEGG" id="bfo:118430506"/>
<dbReference type="FunFam" id="1.10.3260.10:FF:000002">
    <property type="entry name" value="DNA ligase"/>
    <property type="match status" value="1"/>
</dbReference>
<keyword evidence="18" id="KW-0131">Cell cycle</keyword>
<dbReference type="PANTHER" id="PTHR45674">
    <property type="entry name" value="DNA LIGASE 1/3 FAMILY MEMBER"/>
    <property type="match status" value="1"/>
</dbReference>
<dbReference type="FunFam" id="3.30.1740.10:FF:000001">
    <property type="entry name" value="DNA ligase"/>
    <property type="match status" value="1"/>
</dbReference>
<dbReference type="PROSITE" id="PS50172">
    <property type="entry name" value="BRCT"/>
    <property type="match status" value="1"/>
</dbReference>
<dbReference type="SUPFAM" id="SSF52113">
    <property type="entry name" value="BRCT domain"/>
    <property type="match status" value="1"/>
</dbReference>
<feature type="compositionally biased region" description="Acidic residues" evidence="23">
    <location>
        <begin position="840"/>
        <end position="849"/>
    </location>
</feature>
<evidence type="ECO:0000256" key="21">
    <source>
        <dbReference type="RuleBase" id="RU000617"/>
    </source>
</evidence>
<evidence type="ECO:0000256" key="18">
    <source>
        <dbReference type="ARBA" id="ARBA00023306"/>
    </source>
</evidence>
<dbReference type="GO" id="GO:0006273">
    <property type="term" value="P:lagging strand elongation"/>
    <property type="evidence" value="ECO:0000318"/>
    <property type="project" value="GO_Central"/>
</dbReference>
<dbReference type="PROSITE" id="PS00333">
    <property type="entry name" value="DNA_LIGASE_A2"/>
    <property type="match status" value="1"/>
</dbReference>
<dbReference type="GO" id="GO:0005634">
    <property type="term" value="C:nucleus"/>
    <property type="evidence" value="ECO:0000318"/>
    <property type="project" value="GO_Central"/>
</dbReference>
<keyword evidence="9 21" id="KW-0547">Nucleotide-binding</keyword>
<dbReference type="Gene3D" id="3.40.50.10190">
    <property type="entry name" value="BRCT domain"/>
    <property type="match status" value="1"/>
</dbReference>
<dbReference type="InterPro" id="IPR036599">
    <property type="entry name" value="DNA_ligase_N_sf"/>
</dbReference>
<keyword evidence="14" id="KW-0460">Magnesium</keyword>
<evidence type="ECO:0000256" key="8">
    <source>
        <dbReference type="ARBA" id="ARBA00022723"/>
    </source>
</evidence>
<evidence type="ECO:0000313" key="29">
    <source>
        <dbReference type="RefSeq" id="XP_035697305.1"/>
    </source>
</evidence>
<keyword evidence="10 21" id="KW-0227">DNA damage</keyword>
<evidence type="ECO:0000259" key="25">
    <source>
        <dbReference type="PROSITE" id="PS50160"/>
    </source>
</evidence>
<evidence type="ECO:0000256" key="4">
    <source>
        <dbReference type="ARBA" id="ARBA00022553"/>
    </source>
</evidence>
<dbReference type="SMART" id="SM01336">
    <property type="entry name" value="zf-PARP"/>
    <property type="match status" value="1"/>
</dbReference>
<comment type="catalytic activity">
    <reaction evidence="19 21">
        <text>ATP + (deoxyribonucleotide)n-3'-hydroxyl + 5'-phospho-(deoxyribonucleotide)m = (deoxyribonucleotide)n+m + AMP + diphosphate.</text>
        <dbReference type="EC" id="6.5.1.1"/>
    </reaction>
</comment>
<dbReference type="Gene3D" id="2.40.50.140">
    <property type="entry name" value="Nucleic acid-binding proteins"/>
    <property type="match status" value="1"/>
</dbReference>
<dbReference type="CDD" id="cd18431">
    <property type="entry name" value="BRCT_DNA_ligase_III"/>
    <property type="match status" value="1"/>
</dbReference>
<dbReference type="InterPro" id="IPR012308">
    <property type="entry name" value="DNA_ligase_ATP-dep_N"/>
</dbReference>
<dbReference type="InterPro" id="IPR050191">
    <property type="entry name" value="ATP-dep_DNA_ligase"/>
</dbReference>
<evidence type="ECO:0000256" key="11">
    <source>
        <dbReference type="ARBA" id="ARBA00022771"/>
    </source>
</evidence>
<dbReference type="PROSITE" id="PS00697">
    <property type="entry name" value="DNA_LIGASE_A1"/>
    <property type="match status" value="1"/>
</dbReference>
<dbReference type="InterPro" id="IPR016059">
    <property type="entry name" value="DNA_ligase_ATP-dep_CS"/>
</dbReference>
<dbReference type="GO" id="GO:0003910">
    <property type="term" value="F:DNA ligase (ATP) activity"/>
    <property type="evidence" value="ECO:0000318"/>
    <property type="project" value="GO_Central"/>
</dbReference>
<keyword evidence="6" id="KW-0132">Cell division</keyword>
<dbReference type="InterPro" id="IPR001510">
    <property type="entry name" value="Znf_PARP"/>
</dbReference>
<dbReference type="CDD" id="cd07967">
    <property type="entry name" value="OBF_DNA_ligase_III"/>
    <property type="match status" value="1"/>
</dbReference>
<dbReference type="CDD" id="cd07902">
    <property type="entry name" value="Adenylation_DNA_ligase_III"/>
    <property type="match status" value="1"/>
</dbReference>
<dbReference type="Pfam" id="PF04675">
    <property type="entry name" value="DNA_ligase_A_N"/>
    <property type="match status" value="1"/>
</dbReference>
<evidence type="ECO:0000256" key="19">
    <source>
        <dbReference type="ARBA" id="ARBA00034003"/>
    </source>
</evidence>
<dbReference type="InterPro" id="IPR001357">
    <property type="entry name" value="BRCT_dom"/>
</dbReference>
<gene>
    <name evidence="28 29 30" type="primary">LOC118430506</name>
</gene>
<dbReference type="GO" id="GO:0043504">
    <property type="term" value="P:mitochondrial DNA repair"/>
    <property type="evidence" value="ECO:0007669"/>
    <property type="project" value="UniProtKB-ARBA"/>
</dbReference>
<comment type="subcellular location">
    <subcellularLocation>
        <location evidence="2">Nucleus</location>
    </subcellularLocation>
</comment>
<dbReference type="Pfam" id="PF00645">
    <property type="entry name" value="zf-PARP"/>
    <property type="match status" value="1"/>
</dbReference>
<evidence type="ECO:0000313" key="27">
    <source>
        <dbReference type="Proteomes" id="UP000001554"/>
    </source>
</evidence>
<feature type="compositionally biased region" description="Basic residues" evidence="23">
    <location>
        <begin position="826"/>
        <end position="836"/>
    </location>
</feature>
<dbReference type="Pfam" id="PF16759">
    <property type="entry name" value="LIG3_BRCT"/>
    <property type="match status" value="1"/>
</dbReference>
<dbReference type="PROSITE" id="PS00347">
    <property type="entry name" value="ZF_PARP_1"/>
    <property type="match status" value="1"/>
</dbReference>
<dbReference type="GeneID" id="118430506"/>
<keyword evidence="8" id="KW-0479">Metal-binding</keyword>
<dbReference type="OMA" id="GRWCTVT"/>
<dbReference type="InterPro" id="IPR012309">
    <property type="entry name" value="DNA_ligase_ATP-dep_C"/>
</dbReference>
<dbReference type="EC" id="6.5.1.1" evidence="21"/>
<keyword evidence="27" id="KW-1185">Reference proteome</keyword>
<dbReference type="PROSITE" id="PS50064">
    <property type="entry name" value="ZF_PARP_2"/>
    <property type="match status" value="1"/>
</dbReference>
<dbReference type="Pfam" id="PF04679">
    <property type="entry name" value="DNA_ligase_A_C"/>
    <property type="match status" value="1"/>
</dbReference>
<feature type="domain" description="ATP-dependent DNA ligase family profile" evidence="25">
    <location>
        <begin position="565"/>
        <end position="699"/>
    </location>
</feature>
<dbReference type="RefSeq" id="XP_035697305.1">
    <property type="nucleotide sequence ID" value="XM_035841412.1"/>
</dbReference>
<evidence type="ECO:0000256" key="3">
    <source>
        <dbReference type="ARBA" id="ARBA00007572"/>
    </source>
</evidence>
<evidence type="ECO:0000256" key="20">
    <source>
        <dbReference type="ARBA" id="ARBA00065554"/>
    </source>
</evidence>
<dbReference type="Pfam" id="PF01068">
    <property type="entry name" value="DNA_ligase_A_M"/>
    <property type="match status" value="1"/>
</dbReference>
<evidence type="ECO:0000256" key="1">
    <source>
        <dbReference type="ARBA" id="ARBA00001946"/>
    </source>
</evidence>
<evidence type="ECO:0000256" key="7">
    <source>
        <dbReference type="ARBA" id="ARBA00022705"/>
    </source>
</evidence>
<dbReference type="GO" id="GO:0071897">
    <property type="term" value="P:DNA biosynthetic process"/>
    <property type="evidence" value="ECO:0007669"/>
    <property type="project" value="InterPro"/>
</dbReference>
<organism evidence="27 29">
    <name type="scientific">Branchiostoma floridae</name>
    <name type="common">Florida lancelet</name>
    <name type="synonym">Amphioxus</name>
    <dbReference type="NCBI Taxonomy" id="7739"/>
    <lineage>
        <taxon>Eukaryota</taxon>
        <taxon>Metazoa</taxon>
        <taxon>Chordata</taxon>
        <taxon>Cephalochordata</taxon>
        <taxon>Leptocardii</taxon>
        <taxon>Amphioxiformes</taxon>
        <taxon>Branchiostomatidae</taxon>
        <taxon>Branchiostoma</taxon>
    </lineage>
</organism>
<evidence type="ECO:0000313" key="28">
    <source>
        <dbReference type="RefSeq" id="XP_035697304.1"/>
    </source>
</evidence>
<dbReference type="InterPro" id="IPR036957">
    <property type="entry name" value="Znf_PARP_sf"/>
</dbReference>
<dbReference type="GO" id="GO:0006310">
    <property type="term" value="P:DNA recombination"/>
    <property type="evidence" value="ECO:0007669"/>
    <property type="project" value="UniProtKB-KW"/>
</dbReference>
<evidence type="ECO:0000256" key="5">
    <source>
        <dbReference type="ARBA" id="ARBA00022598"/>
    </source>
</evidence>
<dbReference type="Gene3D" id="1.10.3260.10">
    <property type="entry name" value="DNA ligase, ATP-dependent, N-terminal domain"/>
    <property type="match status" value="1"/>
</dbReference>
<dbReference type="InterPro" id="IPR019406">
    <property type="entry name" value="APLF_PBZ"/>
</dbReference>
<dbReference type="GO" id="GO:0097681">
    <property type="term" value="P:double-strand break repair via alternative nonhomologous end joining"/>
    <property type="evidence" value="ECO:0007669"/>
    <property type="project" value="UniProtKB-ARBA"/>
</dbReference>
<dbReference type="RefSeq" id="XP_035697304.1">
    <property type="nucleotide sequence ID" value="XM_035841411.1"/>
</dbReference>
<dbReference type="SUPFAM" id="SSF56091">
    <property type="entry name" value="DNA ligase/mRNA capping enzyme, catalytic domain"/>
    <property type="match status" value="1"/>
</dbReference>
<dbReference type="Gene3D" id="3.30.1490.70">
    <property type="match status" value="1"/>
</dbReference>
<dbReference type="GO" id="GO:0005524">
    <property type="term" value="F:ATP binding"/>
    <property type="evidence" value="ECO:0007669"/>
    <property type="project" value="UniProtKB-KW"/>
</dbReference>
<evidence type="ECO:0000256" key="23">
    <source>
        <dbReference type="SAM" id="MobiDB-lite"/>
    </source>
</evidence>
<keyword evidence="17" id="KW-0539">Nucleus</keyword>
<dbReference type="PROSITE" id="PS50160">
    <property type="entry name" value="DNA_LIGASE_A3"/>
    <property type="match status" value="1"/>
</dbReference>
<dbReference type="Proteomes" id="UP000001554">
    <property type="component" value="Chromosome 14"/>
</dbReference>
<feature type="compositionally biased region" description="Polar residues" evidence="23">
    <location>
        <begin position="191"/>
        <end position="212"/>
    </location>
</feature>
<dbReference type="FunFam" id="3.40.50.10190:FF:000032">
    <property type="entry name" value="DNA ligase"/>
    <property type="match status" value="1"/>
</dbReference>
<reference evidence="28 29" key="2">
    <citation type="submission" date="2025-04" db="UniProtKB">
        <authorList>
            <consortium name="RefSeq"/>
        </authorList>
    </citation>
    <scope>IDENTIFICATION</scope>
    <source>
        <strain evidence="28 29">S238N-H82</strain>
        <tissue evidence="28 29">Testes</tissue>
    </source>
</reference>
<evidence type="ECO:0000256" key="22">
    <source>
        <dbReference type="RuleBase" id="RU004196"/>
    </source>
</evidence>
<protein>
    <recommendedName>
        <fullName evidence="21">DNA ligase</fullName>
        <ecNumber evidence="21">6.5.1.1</ecNumber>
    </recommendedName>
</protein>
<accession>A0A9J7MAH2</accession>
<comment type="subunit">
    <text evidence="20">Isoform 3 interacts (via BRCT domain) with the nuclear DNA-repair protein XRCC1. Interacts with POLG. Interacts with POLB.</text>
</comment>